<evidence type="ECO:0000313" key="3">
    <source>
        <dbReference type="Proteomes" id="UP001285441"/>
    </source>
</evidence>
<organism evidence="2 3">
    <name type="scientific">Podospora didyma</name>
    <dbReference type="NCBI Taxonomy" id="330526"/>
    <lineage>
        <taxon>Eukaryota</taxon>
        <taxon>Fungi</taxon>
        <taxon>Dikarya</taxon>
        <taxon>Ascomycota</taxon>
        <taxon>Pezizomycotina</taxon>
        <taxon>Sordariomycetes</taxon>
        <taxon>Sordariomycetidae</taxon>
        <taxon>Sordariales</taxon>
        <taxon>Podosporaceae</taxon>
        <taxon>Podospora</taxon>
    </lineage>
</organism>
<evidence type="ECO:0000313" key="2">
    <source>
        <dbReference type="EMBL" id="KAK3385868.1"/>
    </source>
</evidence>
<accession>A0AAE0TZY4</accession>
<reference evidence="2" key="2">
    <citation type="submission" date="2023-06" db="EMBL/GenBank/DDBJ databases">
        <authorList>
            <consortium name="Lawrence Berkeley National Laboratory"/>
            <person name="Haridas S."/>
            <person name="Hensen N."/>
            <person name="Bonometti L."/>
            <person name="Westerberg I."/>
            <person name="Brannstrom I.O."/>
            <person name="Guillou S."/>
            <person name="Cros-Aarteil S."/>
            <person name="Calhoun S."/>
            <person name="Kuo A."/>
            <person name="Mondo S."/>
            <person name="Pangilinan J."/>
            <person name="Riley R."/>
            <person name="LaButti K."/>
            <person name="Andreopoulos B."/>
            <person name="Lipzen A."/>
            <person name="Chen C."/>
            <person name="Yanf M."/>
            <person name="Daum C."/>
            <person name="Ng V."/>
            <person name="Clum A."/>
            <person name="Steindorff A."/>
            <person name="Ohm R."/>
            <person name="Martin F."/>
            <person name="Silar P."/>
            <person name="Natvig D."/>
            <person name="Lalanne C."/>
            <person name="Gautier V."/>
            <person name="Ament-velasquez S.L."/>
            <person name="Kruys A."/>
            <person name="Hutchinson M.I."/>
            <person name="Powell A.J."/>
            <person name="Barry K."/>
            <person name="Miller A.N."/>
            <person name="Grigoriev I.V."/>
            <person name="Debuchy R."/>
            <person name="Gladieux P."/>
            <person name="Thoren M.H."/>
            <person name="Johannesson H."/>
        </authorList>
    </citation>
    <scope>NUCLEOTIDE SEQUENCE</scope>
    <source>
        <strain evidence="2">CBS 232.78</strain>
    </source>
</reference>
<dbReference type="Proteomes" id="UP001285441">
    <property type="component" value="Unassembled WGS sequence"/>
</dbReference>
<dbReference type="EMBL" id="JAULSW010000004">
    <property type="protein sequence ID" value="KAK3385868.1"/>
    <property type="molecule type" value="Genomic_DNA"/>
</dbReference>
<feature type="compositionally biased region" description="Low complexity" evidence="1">
    <location>
        <begin position="138"/>
        <end position="153"/>
    </location>
</feature>
<reference evidence="2" key="1">
    <citation type="journal article" date="2023" name="Mol. Phylogenet. Evol.">
        <title>Genome-scale phylogeny and comparative genomics of the fungal order Sordariales.</title>
        <authorList>
            <person name="Hensen N."/>
            <person name="Bonometti L."/>
            <person name="Westerberg I."/>
            <person name="Brannstrom I.O."/>
            <person name="Guillou S."/>
            <person name="Cros-Aarteil S."/>
            <person name="Calhoun S."/>
            <person name="Haridas S."/>
            <person name="Kuo A."/>
            <person name="Mondo S."/>
            <person name="Pangilinan J."/>
            <person name="Riley R."/>
            <person name="LaButti K."/>
            <person name="Andreopoulos B."/>
            <person name="Lipzen A."/>
            <person name="Chen C."/>
            <person name="Yan M."/>
            <person name="Daum C."/>
            <person name="Ng V."/>
            <person name="Clum A."/>
            <person name="Steindorff A."/>
            <person name="Ohm R.A."/>
            <person name="Martin F."/>
            <person name="Silar P."/>
            <person name="Natvig D.O."/>
            <person name="Lalanne C."/>
            <person name="Gautier V."/>
            <person name="Ament-Velasquez S.L."/>
            <person name="Kruys A."/>
            <person name="Hutchinson M.I."/>
            <person name="Powell A.J."/>
            <person name="Barry K."/>
            <person name="Miller A.N."/>
            <person name="Grigoriev I.V."/>
            <person name="Debuchy R."/>
            <person name="Gladieux P."/>
            <person name="Hiltunen Thoren M."/>
            <person name="Johannesson H."/>
        </authorList>
    </citation>
    <scope>NUCLEOTIDE SEQUENCE</scope>
    <source>
        <strain evidence="2">CBS 232.78</strain>
    </source>
</reference>
<name>A0AAE0TZY4_9PEZI</name>
<feature type="compositionally biased region" description="Polar residues" evidence="1">
    <location>
        <begin position="226"/>
        <end position="236"/>
    </location>
</feature>
<protein>
    <submittedName>
        <fullName evidence="2">Uncharacterized protein</fullName>
    </submittedName>
</protein>
<proteinExistence type="predicted"/>
<gene>
    <name evidence="2" type="ORF">B0H63DRAFT_449867</name>
</gene>
<feature type="region of interest" description="Disordered" evidence="1">
    <location>
        <begin position="12"/>
        <end position="39"/>
    </location>
</feature>
<feature type="compositionally biased region" description="Low complexity" evidence="1">
    <location>
        <begin position="164"/>
        <end position="200"/>
    </location>
</feature>
<evidence type="ECO:0000256" key="1">
    <source>
        <dbReference type="SAM" id="MobiDB-lite"/>
    </source>
</evidence>
<keyword evidence="3" id="KW-1185">Reference proteome</keyword>
<dbReference type="AlphaFoldDB" id="A0AAE0TZY4"/>
<comment type="caution">
    <text evidence="2">The sequence shown here is derived from an EMBL/GenBank/DDBJ whole genome shotgun (WGS) entry which is preliminary data.</text>
</comment>
<feature type="region of interest" description="Disordered" evidence="1">
    <location>
        <begin position="127"/>
        <end position="256"/>
    </location>
</feature>
<feature type="compositionally biased region" description="Low complexity" evidence="1">
    <location>
        <begin position="15"/>
        <end position="31"/>
    </location>
</feature>
<sequence length="256" mass="28089">MNPSQYLPNRYAMNPYGQQFNPSQQQFQPYPGQIPSGQLMSFPPYGSSQGSPGMQMQQGQQLPPGAMWASGFPTGPIIEDLCAPNPMSMQGGSPPINSMPARMSMASMHPSSMPQVQDVFGLRQPAYGTYPQGISPHQAAQMQQAQRQQQRMMGPYPPTSGFGAQQQQLQLQQQQQQHHQQQQQQQVQRAVQQQQQQQQQHMDSSSLMPRSRIDVATGFPAAVSPNGLTQMSSPGGNPQAGLPMTPENGYSSFMSP</sequence>